<name>D1AX23_STRM9</name>
<keyword evidence="6" id="KW-1185">Reference proteome</keyword>
<dbReference type="Pfam" id="PF00392">
    <property type="entry name" value="GntR"/>
    <property type="match status" value="1"/>
</dbReference>
<evidence type="ECO:0000313" key="5">
    <source>
        <dbReference type="EMBL" id="ACZ00849.1"/>
    </source>
</evidence>
<dbReference type="GO" id="GO:0003677">
    <property type="term" value="F:DNA binding"/>
    <property type="evidence" value="ECO:0007669"/>
    <property type="project" value="UniProtKB-KW"/>
</dbReference>
<dbReference type="SUPFAM" id="SSF46785">
    <property type="entry name" value="Winged helix' DNA-binding domain"/>
    <property type="match status" value="1"/>
</dbReference>
<proteinExistence type="predicted"/>
<evidence type="ECO:0000259" key="4">
    <source>
        <dbReference type="PROSITE" id="PS50949"/>
    </source>
</evidence>
<gene>
    <name evidence="5" type="ordered locus">Smon_0365</name>
</gene>
<dbReference type="EMBL" id="CP001779">
    <property type="protein sequence ID" value="ACZ00849.1"/>
    <property type="molecule type" value="Genomic_DNA"/>
</dbReference>
<dbReference type="CDD" id="cd07377">
    <property type="entry name" value="WHTH_GntR"/>
    <property type="match status" value="1"/>
</dbReference>
<feature type="domain" description="HTH gntR-type" evidence="4">
    <location>
        <begin position="7"/>
        <end position="75"/>
    </location>
</feature>
<evidence type="ECO:0000256" key="2">
    <source>
        <dbReference type="ARBA" id="ARBA00023125"/>
    </source>
</evidence>
<dbReference type="GeneID" id="29674083"/>
<dbReference type="InterPro" id="IPR036390">
    <property type="entry name" value="WH_DNA-bd_sf"/>
</dbReference>
<dbReference type="eggNOG" id="COG1725">
    <property type="taxonomic scope" value="Bacteria"/>
</dbReference>
<dbReference type="GO" id="GO:0003700">
    <property type="term" value="F:DNA-binding transcription factor activity"/>
    <property type="evidence" value="ECO:0007669"/>
    <property type="project" value="InterPro"/>
</dbReference>
<protein>
    <submittedName>
        <fullName evidence="5">Transcriptional regulator, GntR family</fullName>
    </submittedName>
</protein>
<dbReference type="PANTHER" id="PTHR38445">
    <property type="entry name" value="HTH-TYPE TRANSCRIPTIONAL REPRESSOR YTRA"/>
    <property type="match status" value="1"/>
</dbReference>
<dbReference type="KEGG" id="smf:Smon_0365"/>
<evidence type="ECO:0000256" key="3">
    <source>
        <dbReference type="ARBA" id="ARBA00023163"/>
    </source>
</evidence>
<keyword evidence="1" id="KW-0805">Transcription regulation</keyword>
<keyword evidence="2" id="KW-0238">DNA-binding</keyword>
<dbReference type="Gene3D" id="1.10.10.10">
    <property type="entry name" value="Winged helix-like DNA-binding domain superfamily/Winged helix DNA-binding domain"/>
    <property type="match status" value="1"/>
</dbReference>
<evidence type="ECO:0000256" key="1">
    <source>
        <dbReference type="ARBA" id="ARBA00023015"/>
    </source>
</evidence>
<dbReference type="Proteomes" id="UP000002072">
    <property type="component" value="Chromosome"/>
</dbReference>
<dbReference type="RefSeq" id="WP_012858406.1">
    <property type="nucleotide sequence ID" value="NC_013515.1"/>
</dbReference>
<reference evidence="5 6" key="1">
    <citation type="journal article" date="2009" name="Stand. Genomic Sci.">
        <title>Complete genome sequence of Streptobacillus moniliformis type strain (9901T).</title>
        <authorList>
            <person name="Nolan M."/>
            <person name="Gronow S."/>
            <person name="Lapidus A."/>
            <person name="Ivanova N."/>
            <person name="Copeland A."/>
            <person name="Lucas S."/>
            <person name="Del Rio T.G."/>
            <person name="Chen F."/>
            <person name="Tice H."/>
            <person name="Pitluck S."/>
            <person name="Cheng J.F."/>
            <person name="Sims D."/>
            <person name="Meincke L."/>
            <person name="Bruce D."/>
            <person name="Goodwin L."/>
            <person name="Brettin T."/>
            <person name="Han C."/>
            <person name="Detter J.C."/>
            <person name="Ovchinikova G."/>
            <person name="Pati A."/>
            <person name="Mavromatis K."/>
            <person name="Mikhailova N."/>
            <person name="Chen A."/>
            <person name="Palaniappan K."/>
            <person name="Land M."/>
            <person name="Hauser L."/>
            <person name="Chang Y.J."/>
            <person name="Jeffries C.D."/>
            <person name="Rohde M."/>
            <person name="Sproer C."/>
            <person name="Goker M."/>
            <person name="Bristow J."/>
            <person name="Eisen J.A."/>
            <person name="Markowitz V."/>
            <person name="Hugenholtz P."/>
            <person name="Kyrpides N.C."/>
            <person name="Klenk H.P."/>
            <person name="Chain P."/>
        </authorList>
    </citation>
    <scope>NUCLEOTIDE SEQUENCE [LARGE SCALE GENOMIC DNA]</scope>
    <source>
        <strain evidence="6">ATCC 14647 / DSM 12112 / NCTC 10651 / 9901</strain>
    </source>
</reference>
<dbReference type="PANTHER" id="PTHR38445:SF9">
    <property type="entry name" value="HTH-TYPE TRANSCRIPTIONAL REPRESSOR YTRA"/>
    <property type="match status" value="1"/>
</dbReference>
<dbReference type="OrthoDB" id="9802328at2"/>
<dbReference type="SMART" id="SM00345">
    <property type="entry name" value="HTH_GNTR"/>
    <property type="match status" value="1"/>
</dbReference>
<accession>D1AX23</accession>
<organism evidence="5 6">
    <name type="scientific">Streptobacillus moniliformis (strain ATCC 14647 / DSM 12112 / NCTC 10651 / 9901)</name>
    <dbReference type="NCBI Taxonomy" id="519441"/>
    <lineage>
        <taxon>Bacteria</taxon>
        <taxon>Fusobacteriati</taxon>
        <taxon>Fusobacteriota</taxon>
        <taxon>Fusobacteriia</taxon>
        <taxon>Fusobacteriales</taxon>
        <taxon>Leptotrichiaceae</taxon>
        <taxon>Streptobacillus</taxon>
    </lineage>
</organism>
<dbReference type="InterPro" id="IPR000524">
    <property type="entry name" value="Tscrpt_reg_HTH_GntR"/>
</dbReference>
<dbReference type="PROSITE" id="PS50949">
    <property type="entry name" value="HTH_GNTR"/>
    <property type="match status" value="1"/>
</dbReference>
<dbReference type="STRING" id="519441.Smon_0365"/>
<dbReference type="InterPro" id="IPR036388">
    <property type="entry name" value="WH-like_DNA-bd_sf"/>
</dbReference>
<dbReference type="HOGENOM" id="CLU_017584_10_0_0"/>
<dbReference type="AlphaFoldDB" id="D1AX23"/>
<sequence>MEFNNKYPIYRQLFEIFLSDILSGNLKPGDKFMSIREASIKYNLNPNTVVNAFRELELQKIAVTKRGVGTFVTEDLDILKKLTTIHSESVLDEFLSKMYSLGFSNEDIIAQIKERGK</sequence>
<keyword evidence="3" id="KW-0804">Transcription</keyword>
<evidence type="ECO:0000313" key="6">
    <source>
        <dbReference type="Proteomes" id="UP000002072"/>
    </source>
</evidence>